<protein>
    <submittedName>
        <fullName evidence="3">Alpha/beta fold hydrolase</fullName>
    </submittedName>
</protein>
<dbReference type="InterPro" id="IPR029058">
    <property type="entry name" value="AB_hydrolase_fold"/>
</dbReference>
<reference evidence="4" key="1">
    <citation type="journal article" date="2019" name="Int. J. Syst. Evol. Microbiol.">
        <title>The Global Catalogue of Microorganisms (GCM) 10K type strain sequencing project: providing services to taxonomists for standard genome sequencing and annotation.</title>
        <authorList>
            <consortium name="The Broad Institute Genomics Platform"/>
            <consortium name="The Broad Institute Genome Sequencing Center for Infectious Disease"/>
            <person name="Wu L."/>
            <person name="Ma J."/>
        </authorList>
    </citation>
    <scope>NUCLEOTIDE SEQUENCE [LARGE SCALE GENOMIC DNA]</scope>
    <source>
        <strain evidence="4">JCM 14162</strain>
    </source>
</reference>
<evidence type="ECO:0000259" key="2">
    <source>
        <dbReference type="Pfam" id="PF00561"/>
    </source>
</evidence>
<dbReference type="SUPFAM" id="SSF53474">
    <property type="entry name" value="alpha/beta-Hydrolases"/>
    <property type="match status" value="1"/>
</dbReference>
<dbReference type="Proteomes" id="UP001500713">
    <property type="component" value="Unassembled WGS sequence"/>
</dbReference>
<gene>
    <name evidence="3" type="ORF">GCM10009096_26430</name>
</gene>
<dbReference type="Gene3D" id="3.40.50.1820">
    <property type="entry name" value="alpha/beta hydrolase"/>
    <property type="match status" value="1"/>
</dbReference>
<keyword evidence="1 3" id="KW-0378">Hydrolase</keyword>
<organism evidence="3 4">
    <name type="scientific">Parasphingorhabdus litoris</name>
    <dbReference type="NCBI Taxonomy" id="394733"/>
    <lineage>
        <taxon>Bacteria</taxon>
        <taxon>Pseudomonadati</taxon>
        <taxon>Pseudomonadota</taxon>
        <taxon>Alphaproteobacteria</taxon>
        <taxon>Sphingomonadales</taxon>
        <taxon>Sphingomonadaceae</taxon>
        <taxon>Parasphingorhabdus</taxon>
    </lineage>
</organism>
<dbReference type="GO" id="GO:0016787">
    <property type="term" value="F:hydrolase activity"/>
    <property type="evidence" value="ECO:0007669"/>
    <property type="project" value="UniProtKB-KW"/>
</dbReference>
<dbReference type="EMBL" id="BAAAEM010000003">
    <property type="protein sequence ID" value="GAA0482785.1"/>
    <property type="molecule type" value="Genomic_DNA"/>
</dbReference>
<evidence type="ECO:0000313" key="4">
    <source>
        <dbReference type="Proteomes" id="UP001500713"/>
    </source>
</evidence>
<name>A0ABP3KQD0_9SPHN</name>
<dbReference type="PANTHER" id="PTHR43798:SF31">
    <property type="entry name" value="AB HYDROLASE SUPERFAMILY PROTEIN YCLE"/>
    <property type="match status" value="1"/>
</dbReference>
<dbReference type="PANTHER" id="PTHR43798">
    <property type="entry name" value="MONOACYLGLYCEROL LIPASE"/>
    <property type="match status" value="1"/>
</dbReference>
<keyword evidence="4" id="KW-1185">Reference proteome</keyword>
<dbReference type="Pfam" id="PF00561">
    <property type="entry name" value="Abhydrolase_1"/>
    <property type="match status" value="1"/>
</dbReference>
<dbReference type="InterPro" id="IPR000073">
    <property type="entry name" value="AB_hydrolase_1"/>
</dbReference>
<feature type="domain" description="AB hydrolase-1" evidence="2">
    <location>
        <begin position="26"/>
        <end position="115"/>
    </location>
</feature>
<accession>A0ABP3KQD0</accession>
<sequence>MVDVKSWDFSSFDGITLKIHEVGQGKPVILLHGLFSNAETNWIKFGHAGTLAEAGYRVIMPDLRAHGHSAAPHTADAYPSDVLIKDALALIEHLDLPDYHLGGFSLGARTTAKLLTTDIAPGRAILAGMGLEGLAGWDKRQGFFLKAIELRDTAKRGDPHWMAIQFMKSQKIDTVAAAHLLKTFSDMEPDAIEMITTPTLVLCGSEDRDNGDPEALANLLPHGHHVAVPGTHMSSVTKPEMAQEMLRFLSADI</sequence>
<evidence type="ECO:0000256" key="1">
    <source>
        <dbReference type="ARBA" id="ARBA00022801"/>
    </source>
</evidence>
<evidence type="ECO:0000313" key="3">
    <source>
        <dbReference type="EMBL" id="GAA0482785.1"/>
    </source>
</evidence>
<proteinExistence type="predicted"/>
<dbReference type="InterPro" id="IPR050266">
    <property type="entry name" value="AB_hydrolase_sf"/>
</dbReference>
<comment type="caution">
    <text evidence="3">The sequence shown here is derived from an EMBL/GenBank/DDBJ whole genome shotgun (WGS) entry which is preliminary data.</text>
</comment>